<feature type="region of interest" description="Disordered" evidence="1">
    <location>
        <begin position="610"/>
        <end position="639"/>
    </location>
</feature>
<feature type="region of interest" description="Disordered" evidence="1">
    <location>
        <begin position="807"/>
        <end position="861"/>
    </location>
</feature>
<feature type="compositionally biased region" description="Basic and acidic residues" evidence="1">
    <location>
        <begin position="807"/>
        <end position="836"/>
    </location>
</feature>
<feature type="region of interest" description="Disordered" evidence="1">
    <location>
        <begin position="140"/>
        <end position="204"/>
    </location>
</feature>
<gene>
    <name evidence="2" type="ORF">OCU04_002313</name>
</gene>
<feature type="compositionally biased region" description="Basic and acidic residues" evidence="1">
    <location>
        <begin position="762"/>
        <end position="773"/>
    </location>
</feature>
<feature type="compositionally biased region" description="Basic and acidic residues" evidence="1">
    <location>
        <begin position="736"/>
        <end position="752"/>
    </location>
</feature>
<comment type="caution">
    <text evidence="2">The sequence shown here is derived from an EMBL/GenBank/DDBJ whole genome shotgun (WGS) entry which is preliminary data.</text>
</comment>
<feature type="region of interest" description="Disordered" evidence="1">
    <location>
        <begin position="681"/>
        <end position="701"/>
    </location>
</feature>
<feature type="region of interest" description="Disordered" evidence="1">
    <location>
        <begin position="1036"/>
        <end position="1074"/>
    </location>
</feature>
<dbReference type="EMBL" id="JAPEIS010000002">
    <property type="protein sequence ID" value="KAJ8068605.1"/>
    <property type="molecule type" value="Genomic_DNA"/>
</dbReference>
<reference evidence="2" key="1">
    <citation type="submission" date="2022-11" db="EMBL/GenBank/DDBJ databases">
        <title>Genome Resource of Sclerotinia nivalis Strain SnTB1, a Plant Pathogen Isolated from American Ginseng.</title>
        <authorList>
            <person name="Fan S."/>
        </authorList>
    </citation>
    <scope>NUCLEOTIDE SEQUENCE</scope>
    <source>
        <strain evidence="2">SnTB1</strain>
    </source>
</reference>
<sequence>MSQSNSRRQSDFKIHEDSNCMNDMDEDIDIKKGGGENATSEENDIGEIMSQSKDPQRHAKERIEMEESEVEGNSILDQELSELQEDDSILENTRTKHNEHDDCEDCKHAREEKRKRARARELQMQKIEAEIKAAARKVVESIKRDDPERSRAANDHNDSILGTQTDGGYEPEDHDDSLLSAQTDESYERNSYNGQDGTELTLDTTKATLEGDGETEDEDSVLHHDLYSTDAETERGYVGGEDIKSRHSSSHYGDVEDDIFSNGSEESPRFSVNSADEAPNKISVSNRSSWQSNRQLDLSKEAQQLIELNSPVVGEEAATESVISRIPSGIPHTSAPKARDSSCSPRKVPRHPFRTPSDIRAMQMYSPAPSLFSTPHSAKRQQNPTISRLGTPTGSQYSKSRTPTRFKKNREESPLVLLHVTVLPLQWQYSKAIVAPELPANLYNIREAYYLLQEKLSDTILTRGILLPHPQDSYECLEERFLDALELPVRPRAKILRCGHYIGPNTTSSDDDSADERDSGFGSTGRLKNRPEKVWCDICRRDVRYEDDDQDEDDKRFNIKIFASNGLMRAGAWAAAWREMERVDVEIEPFVQPWMVEDMEDLIERLREAEERGRDDDSDQYSDDDSCGESLGSEAQRLHEQDLAKVTLRQKRGDVESRNAREEWLVAASKAAEEEAERIALEDEASRQEEEETARVEAEEVRQLEEEALRLHEEAEEAQKFADLEAKSSNANEEDQAAKELEAEAQQLHEEEMAAAQALEEEAQRIHEAEVAEQKALEEEAQRIFEAELAEQKELEEEARKILKEEEVSRKAKEEEDSKRKFEEQEKSTEEARLKDIYSQASTKNKDSFPTSRTRTPPGDESLSELLVKAAGVVMRDRKNILIILLSVAVFFLALKPSHPKEMVMPKYAPDIIIQNHRYEVGQSVDQRGYEQLRQAAADGTLRMREIESSMGWKGQDVVITSSMKTQTPVVVQAEIAVERQKLVVMEIDAPDVGPVTKEMEEISQIATFETSENMETVAGTLSISGTDIDVAAKDIPSFETPSNPSRNTENLPMAASESQSEKLDTDLAINTQL</sequence>
<feature type="compositionally biased region" description="Polar residues" evidence="1">
    <location>
        <begin position="261"/>
        <end position="274"/>
    </location>
</feature>
<feature type="compositionally biased region" description="Acidic residues" evidence="1">
    <location>
        <begin position="79"/>
        <end position="89"/>
    </location>
</feature>
<organism evidence="2 3">
    <name type="scientific">Sclerotinia nivalis</name>
    <dbReference type="NCBI Taxonomy" id="352851"/>
    <lineage>
        <taxon>Eukaryota</taxon>
        <taxon>Fungi</taxon>
        <taxon>Dikarya</taxon>
        <taxon>Ascomycota</taxon>
        <taxon>Pezizomycotina</taxon>
        <taxon>Leotiomycetes</taxon>
        <taxon>Helotiales</taxon>
        <taxon>Sclerotiniaceae</taxon>
        <taxon>Sclerotinia</taxon>
    </lineage>
</organism>
<feature type="compositionally biased region" description="Polar residues" evidence="1">
    <location>
        <begin position="179"/>
        <end position="204"/>
    </location>
</feature>
<feature type="compositionally biased region" description="Basic and acidic residues" evidence="1">
    <location>
        <begin position="54"/>
        <end position="65"/>
    </location>
</feature>
<keyword evidence="3" id="KW-1185">Reference proteome</keyword>
<feature type="compositionally biased region" description="Acidic residues" evidence="1">
    <location>
        <begin position="616"/>
        <end position="627"/>
    </location>
</feature>
<feature type="region of interest" description="Disordered" evidence="1">
    <location>
        <begin position="506"/>
        <end position="525"/>
    </location>
</feature>
<evidence type="ECO:0008006" key="4">
    <source>
        <dbReference type="Google" id="ProtNLM"/>
    </source>
</evidence>
<feature type="compositionally biased region" description="Basic and acidic residues" evidence="1">
    <location>
        <begin position="93"/>
        <end position="121"/>
    </location>
</feature>
<protein>
    <recommendedName>
        <fullName evidence="4">Pathway-specific nitrogen regulator</fullName>
    </recommendedName>
</protein>
<feature type="region of interest" description="Disordered" evidence="1">
    <location>
        <begin position="241"/>
        <end position="278"/>
    </location>
</feature>
<feature type="region of interest" description="Disordered" evidence="1">
    <location>
        <begin position="1"/>
        <end position="121"/>
    </location>
</feature>
<feature type="compositionally biased region" description="Polar residues" evidence="1">
    <location>
        <begin position="371"/>
        <end position="401"/>
    </location>
</feature>
<feature type="region of interest" description="Disordered" evidence="1">
    <location>
        <begin position="721"/>
        <end position="773"/>
    </location>
</feature>
<proteinExistence type="predicted"/>
<dbReference type="OrthoDB" id="5369448at2759"/>
<dbReference type="Proteomes" id="UP001152300">
    <property type="component" value="Unassembled WGS sequence"/>
</dbReference>
<evidence type="ECO:0000313" key="3">
    <source>
        <dbReference type="Proteomes" id="UP001152300"/>
    </source>
</evidence>
<feature type="compositionally biased region" description="Polar residues" evidence="1">
    <location>
        <begin position="839"/>
        <end position="855"/>
    </location>
</feature>
<feature type="compositionally biased region" description="Basic and acidic residues" evidence="1">
    <location>
        <begin position="140"/>
        <end position="158"/>
    </location>
</feature>
<feature type="compositionally biased region" description="Polar residues" evidence="1">
    <location>
        <begin position="1040"/>
        <end position="1051"/>
    </location>
</feature>
<name>A0A9X0ATW8_9HELO</name>
<feature type="region of interest" description="Disordered" evidence="1">
    <location>
        <begin position="327"/>
        <end position="354"/>
    </location>
</feature>
<dbReference type="AlphaFoldDB" id="A0A9X0ATW8"/>
<feature type="region of interest" description="Disordered" evidence="1">
    <location>
        <begin position="371"/>
        <end position="408"/>
    </location>
</feature>
<accession>A0A9X0ATW8</accession>
<evidence type="ECO:0000256" key="1">
    <source>
        <dbReference type="SAM" id="MobiDB-lite"/>
    </source>
</evidence>
<feature type="compositionally biased region" description="Basic and acidic residues" evidence="1">
    <location>
        <begin position="8"/>
        <end position="18"/>
    </location>
</feature>
<evidence type="ECO:0000313" key="2">
    <source>
        <dbReference type="EMBL" id="KAJ8068605.1"/>
    </source>
</evidence>